<protein>
    <submittedName>
        <fullName evidence="1">Uncharacterized protein</fullName>
    </submittedName>
</protein>
<name>A0A0A9G8A1_ARUDO</name>
<evidence type="ECO:0000313" key="1">
    <source>
        <dbReference type="EMBL" id="JAE20697.1"/>
    </source>
</evidence>
<sequence>MVRAAVAAAAQRRGTPTHRGCTCGTLRRAAPTGYACGFATRRRKMTRKRSPWKPPCLPSC</sequence>
<proteinExistence type="predicted"/>
<organism evidence="1">
    <name type="scientific">Arundo donax</name>
    <name type="common">Giant reed</name>
    <name type="synonym">Donax arundinaceus</name>
    <dbReference type="NCBI Taxonomy" id="35708"/>
    <lineage>
        <taxon>Eukaryota</taxon>
        <taxon>Viridiplantae</taxon>
        <taxon>Streptophyta</taxon>
        <taxon>Embryophyta</taxon>
        <taxon>Tracheophyta</taxon>
        <taxon>Spermatophyta</taxon>
        <taxon>Magnoliopsida</taxon>
        <taxon>Liliopsida</taxon>
        <taxon>Poales</taxon>
        <taxon>Poaceae</taxon>
        <taxon>PACMAD clade</taxon>
        <taxon>Arundinoideae</taxon>
        <taxon>Arundineae</taxon>
        <taxon>Arundo</taxon>
    </lineage>
</organism>
<dbReference type="EMBL" id="GBRH01177199">
    <property type="protein sequence ID" value="JAE20697.1"/>
    <property type="molecule type" value="Transcribed_RNA"/>
</dbReference>
<accession>A0A0A9G8A1</accession>
<dbReference type="AlphaFoldDB" id="A0A0A9G8A1"/>
<reference evidence="1" key="1">
    <citation type="submission" date="2014-09" db="EMBL/GenBank/DDBJ databases">
        <authorList>
            <person name="Magalhaes I.L.F."/>
            <person name="Oliveira U."/>
            <person name="Santos F.R."/>
            <person name="Vidigal T.H.D.A."/>
            <person name="Brescovit A.D."/>
            <person name="Santos A.J."/>
        </authorList>
    </citation>
    <scope>NUCLEOTIDE SEQUENCE</scope>
    <source>
        <tissue evidence="1">Shoot tissue taken approximately 20 cm above the soil surface</tissue>
    </source>
</reference>
<reference evidence="1" key="2">
    <citation type="journal article" date="2015" name="Data Brief">
        <title>Shoot transcriptome of the giant reed, Arundo donax.</title>
        <authorList>
            <person name="Barrero R.A."/>
            <person name="Guerrero F.D."/>
            <person name="Moolhuijzen P."/>
            <person name="Goolsby J.A."/>
            <person name="Tidwell J."/>
            <person name="Bellgard S.E."/>
            <person name="Bellgard M.I."/>
        </authorList>
    </citation>
    <scope>NUCLEOTIDE SEQUENCE</scope>
    <source>
        <tissue evidence="1">Shoot tissue taken approximately 20 cm above the soil surface</tissue>
    </source>
</reference>